<accession>A0A1J5RMB6</accession>
<sequence>MTISPIKSPPALGAALVALLLAPGLALAQTDAPIQLTPHVDEVLVSPNAAPQPAPPAKGPVQVIQSPAARPAPAPAPAGGSGAFPTMTPANTAITVQPLAAVSVDATGTLTNGNGGFGTDLWAGVGMATVQAVLPLLPAAPGARAERSLERRLLLSVAQAPSGPAGGGAPLLALRAEKLWSMGAVDDLNAFLKGVSLQAFTPPLRHLAADAALLAGDTATACAQASALRGQGDDTYAAMVSVYCQFAGGKASEASLTEDVLREQKVKDPAFFIAADALGGIAPGRLTAFDRLTPLDLALARAAKLALPEAAAGTPVPALQAALAKTASASPDARLIAAEKAEMAGALDTATLRQIYDATSFTPQELALPLGPDKGPRGRALSYHTAIQPGLSAAARIEVIGKALAAAGDASPLYAMTARLYADALAAITPAPELTGFAYTAARALLAAGRPDAAKPWLTALRAQGNAPQAMQAVAGLWPLLRMAVAEDGQPLPAAALEAWRLARADQADAASQRRAAVAYSLLAALGESVPAQAWLPLLNATAGTAAPARPALLQELHGAAAARQVGGTVLFALAALGDTGLDQADPSLLYQVVAALKQAGLDKDARALAVDAAIANGV</sequence>
<organism evidence="2">
    <name type="scientific">mine drainage metagenome</name>
    <dbReference type="NCBI Taxonomy" id="410659"/>
    <lineage>
        <taxon>unclassified sequences</taxon>
        <taxon>metagenomes</taxon>
        <taxon>ecological metagenomes</taxon>
    </lineage>
</organism>
<evidence type="ECO:0000313" key="2">
    <source>
        <dbReference type="EMBL" id="OIQ97166.1"/>
    </source>
</evidence>
<dbReference type="AlphaFoldDB" id="A0A1J5RMB6"/>
<feature type="region of interest" description="Disordered" evidence="1">
    <location>
        <begin position="47"/>
        <end position="84"/>
    </location>
</feature>
<evidence type="ECO:0008006" key="3">
    <source>
        <dbReference type="Google" id="ProtNLM"/>
    </source>
</evidence>
<name>A0A1J5RMB6_9ZZZZ</name>
<evidence type="ECO:0000256" key="1">
    <source>
        <dbReference type="SAM" id="MobiDB-lite"/>
    </source>
</evidence>
<protein>
    <recommendedName>
        <fullName evidence="3">Antifreeze glycopeptide polyprotein</fullName>
    </recommendedName>
</protein>
<dbReference type="EMBL" id="MLJW01000137">
    <property type="protein sequence ID" value="OIQ97166.1"/>
    <property type="molecule type" value="Genomic_DNA"/>
</dbReference>
<proteinExistence type="predicted"/>
<reference evidence="2" key="1">
    <citation type="submission" date="2016-10" db="EMBL/GenBank/DDBJ databases">
        <title>Sequence of Gallionella enrichment culture.</title>
        <authorList>
            <person name="Poehlein A."/>
            <person name="Muehling M."/>
            <person name="Daniel R."/>
        </authorList>
    </citation>
    <scope>NUCLEOTIDE SEQUENCE</scope>
</reference>
<comment type="caution">
    <text evidence="2">The sequence shown here is derived from an EMBL/GenBank/DDBJ whole genome shotgun (WGS) entry which is preliminary data.</text>
</comment>
<gene>
    <name evidence="2" type="ORF">GALL_208660</name>
</gene>